<evidence type="ECO:0000313" key="2">
    <source>
        <dbReference type="EMBL" id="KAK2630282.1"/>
    </source>
</evidence>
<feature type="region of interest" description="Disordered" evidence="1">
    <location>
        <begin position="241"/>
        <end position="261"/>
    </location>
</feature>
<gene>
    <name evidence="2" type="ORF">QTJ16_001102</name>
</gene>
<dbReference type="AlphaFoldDB" id="A0AAD9T738"/>
<comment type="caution">
    <text evidence="2">The sequence shown here is derived from an EMBL/GenBank/DDBJ whole genome shotgun (WGS) entry which is preliminary data.</text>
</comment>
<feature type="compositionally biased region" description="Polar residues" evidence="1">
    <location>
        <begin position="241"/>
        <end position="251"/>
    </location>
</feature>
<sequence length="835" mass="93658">MFLNSTSQPFKRRKAAGACTMKHVTAAKKTNTKQDKTAWPLGTIPVELFTLITSYLPRSNIQNMRLVNKEFDQKVSEALFRIVVVPFRPEIYGITPETTSSNDVAPGSIMIQDHGMRVFQGFGRWIRRFAMSFEIDLLKLATPPRKSDQEAITTFWGIYRWPFKTYNRYAQLEGLEQTADETRTMAKALKYISKVKELGLSIDGGLGWLAGPDVNQRLLERGEKLPVFGASKFAPEPIAQQTRQAKNSFEGKSSRDPHNPTRRMQYERMLQALGYTGADLAPAMEMFMETEGLGLDRVHPEIAAPDERISVEGTAETVVHNANWGLQTPQVANLWGRPRRPTNNNNNNNVSHHHNEWFPFNVSASDEDTDEDVGSRSQAAVLTGQRARAKLEGTALKPNDLTIAQREMLLEMEWAQNAFMQSWAIAIMDNHDTFHLIETLTIARIPNRHLSILRREDFWDSLPSLKALSLAIIPDWREVKKEATSWVQDTKIPPSHSILGVHDILAQQISKRKNIKNLHFEWLCGGEYAPGIFARNQHILAAPIVSNAMHMVDRTQQYPVLSLPHIENLSFRNCWMSPHVLSRFLVPMRQEVLESVLFDSVSLTAMVPANARPSALTQAAAQAMPHNLPAAIPPAHIGLVNLLGIQLLQNGNAQAAAAPPVVTSPNSQPSWLNTPRVGSWAHIIDSITPGITLADVRFSRDRIYEPEPKVPTNLTKLVFKSCGYVRLPLDFDQSILDPLQAPPQQHAALVKRQGEIEQYMMKPLENSTLGTIINHIDNVEKLLLENVWNMIVGWRTLRPELTADAISDGIAKAGQGRFDGSIEFLQASSSKRPFS</sequence>
<evidence type="ECO:0000313" key="3">
    <source>
        <dbReference type="Proteomes" id="UP001285354"/>
    </source>
</evidence>
<evidence type="ECO:0008006" key="4">
    <source>
        <dbReference type="Google" id="ProtNLM"/>
    </source>
</evidence>
<dbReference type="EMBL" id="JAUBYV010000001">
    <property type="protein sequence ID" value="KAK2630282.1"/>
    <property type="molecule type" value="Genomic_DNA"/>
</dbReference>
<keyword evidence="3" id="KW-1185">Reference proteome</keyword>
<dbReference type="Proteomes" id="UP001285354">
    <property type="component" value="Unassembled WGS sequence"/>
</dbReference>
<name>A0AAD9T738_9HELO</name>
<reference evidence="2" key="1">
    <citation type="submission" date="2023-06" db="EMBL/GenBank/DDBJ databases">
        <title>Draft genome of Marssonina rosae.</title>
        <authorList>
            <person name="Cheng Q."/>
        </authorList>
    </citation>
    <scope>NUCLEOTIDE SEQUENCE</scope>
    <source>
        <strain evidence="2">R4</strain>
    </source>
</reference>
<evidence type="ECO:0000256" key="1">
    <source>
        <dbReference type="SAM" id="MobiDB-lite"/>
    </source>
</evidence>
<organism evidence="2 3">
    <name type="scientific">Diplocarpon rosae</name>
    <dbReference type="NCBI Taxonomy" id="946125"/>
    <lineage>
        <taxon>Eukaryota</taxon>
        <taxon>Fungi</taxon>
        <taxon>Dikarya</taxon>
        <taxon>Ascomycota</taxon>
        <taxon>Pezizomycotina</taxon>
        <taxon>Leotiomycetes</taxon>
        <taxon>Helotiales</taxon>
        <taxon>Drepanopezizaceae</taxon>
        <taxon>Diplocarpon</taxon>
    </lineage>
</organism>
<protein>
    <recommendedName>
        <fullName evidence="4">F-box domain-containing protein</fullName>
    </recommendedName>
</protein>
<accession>A0AAD9T738</accession>
<proteinExistence type="predicted"/>